<feature type="domain" description="C2H2-type" evidence="4">
    <location>
        <begin position="284"/>
        <end position="313"/>
    </location>
</feature>
<dbReference type="GO" id="GO:0008270">
    <property type="term" value="F:zinc ion binding"/>
    <property type="evidence" value="ECO:0007669"/>
    <property type="project" value="UniProtKB-KW"/>
</dbReference>
<evidence type="ECO:0000256" key="2">
    <source>
        <dbReference type="SAM" id="MobiDB-lite"/>
    </source>
</evidence>
<dbReference type="InterPro" id="IPR024768">
    <property type="entry name" value="Marf1"/>
</dbReference>
<dbReference type="PANTHER" id="PTHR14379:SF3">
    <property type="entry name" value="MEIOSIS REGULATOR AND MRNA STABILITY FACTOR 1"/>
    <property type="match status" value="1"/>
</dbReference>
<dbReference type="GO" id="GO:0010468">
    <property type="term" value="P:regulation of gene expression"/>
    <property type="evidence" value="ECO:0007669"/>
    <property type="project" value="InterPro"/>
</dbReference>
<dbReference type="SMART" id="SM00355">
    <property type="entry name" value="ZnF_C2H2"/>
    <property type="match status" value="3"/>
</dbReference>
<dbReference type="PROSITE" id="PS00028">
    <property type="entry name" value="ZINC_FINGER_C2H2_1"/>
    <property type="match status" value="2"/>
</dbReference>
<keyword evidence="1" id="KW-0479">Metal-binding</keyword>
<sequence length="412" mass="47825">MANNCEGDLKYLTDCMFFINGHCKLNDTCCYRHCREAVEQINNCLEWPKTCRDVNCPYRHPTKTSEMVQSSSKTKSLVSIFWDIENVPIPKGQKPFDIVQRIRQKLIVERSLHEVDFSCYCNSITISESNQISLHHANVRIVHVPDRKPGACDRQIMLDLVRFERICHSPATVVLISGDIDFIGILNGLRHQAGFRVIVIHNKPAKEELKATVNEHYPWELFTIQPTVVINDLKPIENERTSRAEQSNRTRHSSRNRSLRRRDPSPNIAARQRAIANNQDIQKFQCPECKNEYESIQSLRQHQSAKAHQFNCPVCDEKFFTTIAQTQHQKDKNHYVLDYKCCQCNRYFAKIESLNQHQQATGHILSSSQILNQNEPIRPQTMNNDNKKDAQRIILEGIEAMKQIYLKKSLKK</sequence>
<feature type="domain" description="C3H1-type" evidence="3">
    <location>
        <begin position="9"/>
        <end position="36"/>
    </location>
</feature>
<dbReference type="InterPro" id="IPR021139">
    <property type="entry name" value="NYN"/>
</dbReference>
<evidence type="ECO:0000313" key="5">
    <source>
        <dbReference type="EMBL" id="CAF0764599.1"/>
    </source>
</evidence>
<feature type="region of interest" description="Disordered" evidence="2">
    <location>
        <begin position="239"/>
        <end position="267"/>
    </location>
</feature>
<dbReference type="SMART" id="SM00356">
    <property type="entry name" value="ZnF_C3H1"/>
    <property type="match status" value="1"/>
</dbReference>
<evidence type="ECO:0000259" key="3">
    <source>
        <dbReference type="PROSITE" id="PS50103"/>
    </source>
</evidence>
<dbReference type="InterPro" id="IPR000571">
    <property type="entry name" value="Znf_CCCH"/>
</dbReference>
<dbReference type="PROSITE" id="PS50157">
    <property type="entry name" value="ZINC_FINGER_C2H2_2"/>
    <property type="match status" value="2"/>
</dbReference>
<dbReference type="GO" id="GO:0004540">
    <property type="term" value="F:RNA nuclease activity"/>
    <property type="evidence" value="ECO:0007669"/>
    <property type="project" value="InterPro"/>
</dbReference>
<keyword evidence="1" id="KW-0863">Zinc-finger</keyword>
<protein>
    <submittedName>
        <fullName evidence="5">Uncharacterized protein</fullName>
    </submittedName>
</protein>
<name>A0A813QB90_9BILA</name>
<dbReference type="InterPro" id="IPR013087">
    <property type="entry name" value="Znf_C2H2_type"/>
</dbReference>
<feature type="zinc finger region" description="C3H1-type" evidence="1">
    <location>
        <begin position="9"/>
        <end position="36"/>
    </location>
</feature>
<dbReference type="CDD" id="cd10910">
    <property type="entry name" value="PIN_limkain_b1_N_like"/>
    <property type="match status" value="1"/>
</dbReference>
<dbReference type="Pfam" id="PF01936">
    <property type="entry name" value="NYN"/>
    <property type="match status" value="1"/>
</dbReference>
<accession>A0A813QB90</accession>
<dbReference type="PROSITE" id="PS50103">
    <property type="entry name" value="ZF_C3H1"/>
    <property type="match status" value="1"/>
</dbReference>
<dbReference type="AlphaFoldDB" id="A0A813QB90"/>
<proteinExistence type="predicted"/>
<gene>
    <name evidence="5" type="ORF">JYZ213_LOCUS3263</name>
</gene>
<dbReference type="EMBL" id="CAJNOG010000017">
    <property type="protein sequence ID" value="CAF0764599.1"/>
    <property type="molecule type" value="Genomic_DNA"/>
</dbReference>
<dbReference type="Gene3D" id="3.30.160.60">
    <property type="entry name" value="Classic Zinc Finger"/>
    <property type="match status" value="1"/>
</dbReference>
<dbReference type="GO" id="GO:0005777">
    <property type="term" value="C:peroxisome"/>
    <property type="evidence" value="ECO:0007669"/>
    <property type="project" value="InterPro"/>
</dbReference>
<feature type="compositionally biased region" description="Basic and acidic residues" evidence="2">
    <location>
        <begin position="239"/>
        <end position="248"/>
    </location>
</feature>
<dbReference type="Gene3D" id="3.40.50.1010">
    <property type="entry name" value="5'-nuclease"/>
    <property type="match status" value="1"/>
</dbReference>
<dbReference type="PANTHER" id="PTHR14379">
    <property type="entry name" value="LIMKAIN B LKAP"/>
    <property type="match status" value="1"/>
</dbReference>
<feature type="compositionally biased region" description="Basic residues" evidence="2">
    <location>
        <begin position="249"/>
        <end position="260"/>
    </location>
</feature>
<comment type="caution">
    <text evidence="5">The sequence shown here is derived from an EMBL/GenBank/DDBJ whole genome shotgun (WGS) entry which is preliminary data.</text>
</comment>
<evidence type="ECO:0000256" key="1">
    <source>
        <dbReference type="PROSITE-ProRule" id="PRU00723"/>
    </source>
</evidence>
<dbReference type="Gene3D" id="4.10.1000.10">
    <property type="entry name" value="Zinc finger, CCCH-type"/>
    <property type="match status" value="1"/>
</dbReference>
<organism evidence="5 6">
    <name type="scientific">Adineta steineri</name>
    <dbReference type="NCBI Taxonomy" id="433720"/>
    <lineage>
        <taxon>Eukaryota</taxon>
        <taxon>Metazoa</taxon>
        <taxon>Spiralia</taxon>
        <taxon>Gnathifera</taxon>
        <taxon>Rotifera</taxon>
        <taxon>Eurotatoria</taxon>
        <taxon>Bdelloidea</taxon>
        <taxon>Adinetida</taxon>
        <taxon>Adinetidae</taxon>
        <taxon>Adineta</taxon>
    </lineage>
</organism>
<dbReference type="GO" id="GO:1905762">
    <property type="term" value="F:CCR4-NOT complex binding"/>
    <property type="evidence" value="ECO:0007669"/>
    <property type="project" value="TreeGrafter"/>
</dbReference>
<keyword evidence="1" id="KW-0862">Zinc</keyword>
<reference evidence="5" key="1">
    <citation type="submission" date="2021-02" db="EMBL/GenBank/DDBJ databases">
        <authorList>
            <person name="Nowell W R."/>
        </authorList>
    </citation>
    <scope>NUCLEOTIDE SEQUENCE</scope>
</reference>
<dbReference type="Proteomes" id="UP000663845">
    <property type="component" value="Unassembled WGS sequence"/>
</dbReference>
<evidence type="ECO:0000259" key="4">
    <source>
        <dbReference type="PROSITE" id="PS50157"/>
    </source>
</evidence>
<evidence type="ECO:0000313" key="6">
    <source>
        <dbReference type="Proteomes" id="UP000663845"/>
    </source>
</evidence>
<feature type="domain" description="C2H2-type" evidence="4">
    <location>
        <begin position="339"/>
        <end position="363"/>
    </location>
</feature>